<feature type="region of interest" description="Disordered" evidence="1">
    <location>
        <begin position="225"/>
        <end position="293"/>
    </location>
</feature>
<comment type="caution">
    <text evidence="2">The sequence shown here is derived from an EMBL/GenBank/DDBJ whole genome shotgun (WGS) entry which is preliminary data.</text>
</comment>
<dbReference type="EMBL" id="JAQIZT010000004">
    <property type="protein sequence ID" value="KAJ7001837.1"/>
    <property type="molecule type" value="Genomic_DNA"/>
</dbReference>
<keyword evidence="3" id="KW-1185">Reference proteome</keyword>
<dbReference type="AlphaFoldDB" id="A0AAD6W793"/>
<gene>
    <name evidence="2" type="ORF">NC653_012052</name>
</gene>
<sequence length="380" mass="42090">MLYCSFPINPMCKIRIWNGQVWKMNAILLRSFLLWRSKVRTHNNLWEFKTGVTWSLPDWSYKTFHVIMRIKTFFICFILLQLCYQFIQACRGNNTSKSTIRKVSRQIALAFGKRALARCRKFEDTGSSCFSEPVLQEIIFSAPSCNNDAKSVDCVGSGTASNTCNEVSNIHAEARGSGAVSSTIERYDSHSDNFDRIKKREVLIDDVIGSASSRVTSTLDSAALGGVKGKRSDRDREQSKDNSRSNSVSGASRSSLDCIKGECKTKPKPKQKSTHLLNSGNGPHGSAHSVPNASNKMERVGSMSLGNIPQDAPKEANEPMDFANLQLNEIDTIELGVSTDLDGPHDLGSWLNIDEDGLQDHDSIGLEIPMDDLTELSMLL</sequence>
<reference evidence="2 3" key="1">
    <citation type="journal article" date="2023" name="Mol. Ecol. Resour.">
        <title>Chromosome-level genome assembly of a triploid poplar Populus alba 'Berolinensis'.</title>
        <authorList>
            <person name="Chen S."/>
            <person name="Yu Y."/>
            <person name="Wang X."/>
            <person name="Wang S."/>
            <person name="Zhang T."/>
            <person name="Zhou Y."/>
            <person name="He R."/>
            <person name="Meng N."/>
            <person name="Wang Y."/>
            <person name="Liu W."/>
            <person name="Liu Z."/>
            <person name="Liu J."/>
            <person name="Guo Q."/>
            <person name="Huang H."/>
            <person name="Sederoff R.R."/>
            <person name="Wang G."/>
            <person name="Qu G."/>
            <person name="Chen S."/>
        </authorList>
    </citation>
    <scope>NUCLEOTIDE SEQUENCE [LARGE SCALE GENOMIC DNA]</scope>
    <source>
        <strain evidence="2">SC-2020</strain>
    </source>
</reference>
<proteinExistence type="predicted"/>
<accession>A0AAD6W793</accession>
<evidence type="ECO:0000256" key="1">
    <source>
        <dbReference type="SAM" id="MobiDB-lite"/>
    </source>
</evidence>
<evidence type="ECO:0000313" key="2">
    <source>
        <dbReference type="EMBL" id="KAJ7001837.1"/>
    </source>
</evidence>
<organism evidence="2 3">
    <name type="scientific">Populus alba x Populus x berolinensis</name>
    <dbReference type="NCBI Taxonomy" id="444605"/>
    <lineage>
        <taxon>Eukaryota</taxon>
        <taxon>Viridiplantae</taxon>
        <taxon>Streptophyta</taxon>
        <taxon>Embryophyta</taxon>
        <taxon>Tracheophyta</taxon>
        <taxon>Spermatophyta</taxon>
        <taxon>Magnoliopsida</taxon>
        <taxon>eudicotyledons</taxon>
        <taxon>Gunneridae</taxon>
        <taxon>Pentapetalae</taxon>
        <taxon>rosids</taxon>
        <taxon>fabids</taxon>
        <taxon>Malpighiales</taxon>
        <taxon>Salicaceae</taxon>
        <taxon>Saliceae</taxon>
        <taxon>Populus</taxon>
    </lineage>
</organism>
<feature type="compositionally biased region" description="Basic and acidic residues" evidence="1">
    <location>
        <begin position="230"/>
        <end position="243"/>
    </location>
</feature>
<feature type="compositionally biased region" description="Low complexity" evidence="1">
    <location>
        <begin position="244"/>
        <end position="255"/>
    </location>
</feature>
<evidence type="ECO:0000313" key="3">
    <source>
        <dbReference type="Proteomes" id="UP001164929"/>
    </source>
</evidence>
<dbReference type="PANTHER" id="PTHR31115:SF4">
    <property type="entry name" value="SPECTRIN BETA CHAIN, BRAIN"/>
    <property type="match status" value="1"/>
</dbReference>
<protein>
    <submittedName>
        <fullName evidence="2">Uncharacterized protein</fullName>
    </submittedName>
</protein>
<dbReference type="Proteomes" id="UP001164929">
    <property type="component" value="Chromosome 4"/>
</dbReference>
<dbReference type="PANTHER" id="PTHR31115">
    <property type="entry name" value="OS05G0107300 PROTEIN"/>
    <property type="match status" value="1"/>
</dbReference>
<name>A0AAD6W793_9ROSI</name>